<accession>A0A6G5A1K2</accession>
<feature type="chain" id="PRO_5026209395" evidence="1">
    <location>
        <begin position="22"/>
        <end position="154"/>
    </location>
</feature>
<dbReference type="VEuPathDB" id="VectorBase:LOC119179612"/>
<keyword evidence="1" id="KW-0732">Signal</keyword>
<dbReference type="OrthoDB" id="10476312at2759"/>
<organism evidence="2">
    <name type="scientific">Rhipicephalus microplus</name>
    <name type="common">Cattle tick</name>
    <name type="synonym">Boophilus microplus</name>
    <dbReference type="NCBI Taxonomy" id="6941"/>
    <lineage>
        <taxon>Eukaryota</taxon>
        <taxon>Metazoa</taxon>
        <taxon>Ecdysozoa</taxon>
        <taxon>Arthropoda</taxon>
        <taxon>Chelicerata</taxon>
        <taxon>Arachnida</taxon>
        <taxon>Acari</taxon>
        <taxon>Parasitiformes</taxon>
        <taxon>Ixodida</taxon>
        <taxon>Ixodoidea</taxon>
        <taxon>Ixodidae</taxon>
        <taxon>Rhipicephalinae</taxon>
        <taxon>Rhipicephalus</taxon>
        <taxon>Boophilus</taxon>
    </lineage>
</organism>
<evidence type="ECO:0000313" key="2">
    <source>
        <dbReference type="EMBL" id="NIE44892.1"/>
    </source>
</evidence>
<dbReference type="AlphaFoldDB" id="A0A6G5A1K2"/>
<evidence type="ECO:0000256" key="1">
    <source>
        <dbReference type="SAM" id="SignalP"/>
    </source>
</evidence>
<protein>
    <submittedName>
        <fullName evidence="2">Putative evasin</fullName>
    </submittedName>
</protein>
<proteinExistence type="predicted"/>
<dbReference type="EMBL" id="GIKN01002619">
    <property type="protein sequence ID" value="NIE44892.1"/>
    <property type="molecule type" value="Transcribed_RNA"/>
</dbReference>
<sequence>MGVLNIAVVAVVPLVFIVVLSHPESQKFECGPYCPEQGVTYNSCWTVCESSVNEGLDPFNTKNGRFRNGTPCWLEDSGHKKGVCCGGECVKNGTDNTCKSKMPKCRLDESVRKKVEEETKRRKAKRTRKLASNVSAFAAKNYCKQLYVNMTFFS</sequence>
<feature type="signal peptide" evidence="1">
    <location>
        <begin position="1"/>
        <end position="21"/>
    </location>
</feature>
<name>A0A6G5A1K2_RHIMP</name>
<reference evidence="2" key="1">
    <citation type="submission" date="2020-03" db="EMBL/GenBank/DDBJ databases">
        <title>A transcriptome and proteome of the tick Rhipicephalus microplus shaped by the genetic composition of its hosts and developmental stage.</title>
        <authorList>
            <person name="Garcia G.R."/>
            <person name="Ribeiro J.M.C."/>
            <person name="Maruyama S.R."/>
            <person name="Gardinasse L.G."/>
            <person name="Nelson K."/>
            <person name="Ferreira B.R."/>
            <person name="Andrade T.G."/>
            <person name="Santos I.K.F.M."/>
        </authorList>
    </citation>
    <scope>NUCLEOTIDE SEQUENCE</scope>
    <source>
        <strain evidence="2">NSGR</strain>
        <tissue evidence="2">Salivary glands</tissue>
    </source>
</reference>